<keyword evidence="2" id="KW-1185">Reference proteome</keyword>
<dbReference type="Proteomes" id="UP000266861">
    <property type="component" value="Unassembled WGS sequence"/>
</dbReference>
<protein>
    <submittedName>
        <fullName evidence="1">Uncharacterized protein</fullName>
    </submittedName>
</protein>
<proteinExistence type="predicted"/>
<name>A0A397HWQ1_9GLOM</name>
<organism evidence="1 2">
    <name type="scientific">Diversispora epigaea</name>
    <dbReference type="NCBI Taxonomy" id="1348612"/>
    <lineage>
        <taxon>Eukaryota</taxon>
        <taxon>Fungi</taxon>
        <taxon>Fungi incertae sedis</taxon>
        <taxon>Mucoromycota</taxon>
        <taxon>Glomeromycotina</taxon>
        <taxon>Glomeromycetes</taxon>
        <taxon>Diversisporales</taxon>
        <taxon>Diversisporaceae</taxon>
        <taxon>Diversispora</taxon>
    </lineage>
</organism>
<dbReference type="OrthoDB" id="19740at2759"/>
<reference evidence="1 2" key="1">
    <citation type="submission" date="2018-08" db="EMBL/GenBank/DDBJ databases">
        <title>Genome and evolution of the arbuscular mycorrhizal fungus Diversispora epigaea (formerly Glomus versiforme) and its bacterial endosymbionts.</title>
        <authorList>
            <person name="Sun X."/>
            <person name="Fei Z."/>
            <person name="Harrison M."/>
        </authorList>
    </citation>
    <scope>NUCLEOTIDE SEQUENCE [LARGE SCALE GENOMIC DNA]</scope>
    <source>
        <strain evidence="1 2">IT104</strain>
    </source>
</reference>
<sequence length="91" mass="9801">MLAVHSPIEVHNTPAAVRRAKFPPGVVIRSSKILLPKISSGIEIVGGVSTPTNNGSETGSPKRDRITLLKEFVNNRNKIYGGLHQVISVFS</sequence>
<evidence type="ECO:0000313" key="1">
    <source>
        <dbReference type="EMBL" id="RHZ65624.1"/>
    </source>
</evidence>
<comment type="caution">
    <text evidence="1">The sequence shown here is derived from an EMBL/GenBank/DDBJ whole genome shotgun (WGS) entry which is preliminary data.</text>
</comment>
<gene>
    <name evidence="1" type="ORF">Glove_313g63</name>
</gene>
<dbReference type="EMBL" id="PQFF01000286">
    <property type="protein sequence ID" value="RHZ65624.1"/>
    <property type="molecule type" value="Genomic_DNA"/>
</dbReference>
<accession>A0A397HWQ1</accession>
<dbReference type="AlphaFoldDB" id="A0A397HWQ1"/>
<evidence type="ECO:0000313" key="2">
    <source>
        <dbReference type="Proteomes" id="UP000266861"/>
    </source>
</evidence>